<dbReference type="Proteomes" id="UP000253975">
    <property type="component" value="Unassembled WGS sequence"/>
</dbReference>
<dbReference type="PROSITE" id="PS50991">
    <property type="entry name" value="PYR_CT"/>
    <property type="match status" value="1"/>
</dbReference>
<proteinExistence type="inferred from homology"/>
<dbReference type="EC" id="2.3.3.13" evidence="4 10"/>
<dbReference type="Pfam" id="PF08502">
    <property type="entry name" value="LeuA_dimer"/>
    <property type="match status" value="1"/>
</dbReference>
<keyword evidence="6 10" id="KW-0028">Amino-acid biosynthesis</keyword>
<keyword evidence="10" id="KW-0460">Magnesium</keyword>
<dbReference type="GO" id="GO:0003985">
    <property type="term" value="F:acetyl-CoA C-acetyltransferase activity"/>
    <property type="evidence" value="ECO:0007669"/>
    <property type="project" value="UniProtKB-UniRule"/>
</dbReference>
<dbReference type="InterPro" id="IPR054692">
    <property type="entry name" value="LeuA-like_post-cat"/>
</dbReference>
<dbReference type="Gene3D" id="3.20.20.70">
    <property type="entry name" value="Aldolase class I"/>
    <property type="match status" value="1"/>
</dbReference>
<evidence type="ECO:0000256" key="1">
    <source>
        <dbReference type="ARBA" id="ARBA00000064"/>
    </source>
</evidence>
<gene>
    <name evidence="10" type="primary">leuA</name>
    <name evidence="12" type="ORF">C1881_05710</name>
</gene>
<evidence type="ECO:0000256" key="6">
    <source>
        <dbReference type="ARBA" id="ARBA00022605"/>
    </source>
</evidence>
<evidence type="ECO:0000256" key="4">
    <source>
        <dbReference type="ARBA" id="ARBA00012973"/>
    </source>
</evidence>
<dbReference type="Pfam" id="PF00682">
    <property type="entry name" value="HMGL-like"/>
    <property type="match status" value="1"/>
</dbReference>
<dbReference type="SUPFAM" id="SSF89000">
    <property type="entry name" value="post-HMGL domain-like"/>
    <property type="match status" value="1"/>
</dbReference>
<evidence type="ECO:0000256" key="9">
    <source>
        <dbReference type="ARBA" id="ARBA00023304"/>
    </source>
</evidence>
<keyword evidence="5 10" id="KW-0432">Leucine biosynthesis</keyword>
<dbReference type="InterPro" id="IPR002034">
    <property type="entry name" value="AIPM/Hcit_synth_CS"/>
</dbReference>
<dbReference type="InterPro" id="IPR013785">
    <property type="entry name" value="Aldolase_TIM"/>
</dbReference>
<evidence type="ECO:0000256" key="3">
    <source>
        <dbReference type="ARBA" id="ARBA00009767"/>
    </source>
</evidence>
<dbReference type="HAMAP" id="MF_00572">
    <property type="entry name" value="LeuA_type2"/>
    <property type="match status" value="1"/>
</dbReference>
<comment type="function">
    <text evidence="10">Catalyzes the condensation of the acetyl group of acetyl-CoA with 3-methyl-2-oxobutanoate (2-ketoisovalerate) to form 3-carboxy-3-hydroxy-4-methylpentanoate (2-isopropylmalate).</text>
</comment>
<dbReference type="SUPFAM" id="SSF51569">
    <property type="entry name" value="Aldolase"/>
    <property type="match status" value="1"/>
</dbReference>
<evidence type="ECO:0000256" key="5">
    <source>
        <dbReference type="ARBA" id="ARBA00022430"/>
    </source>
</evidence>
<dbReference type="PANTHER" id="PTHR46911:SF1">
    <property type="entry name" value="2-ISOPROPYLMALATE SYNTHASE"/>
    <property type="match status" value="1"/>
</dbReference>
<feature type="binding site" evidence="10">
    <location>
        <position position="281"/>
    </location>
    <ligand>
        <name>Mg(2+)</name>
        <dbReference type="ChEBI" id="CHEBI:18420"/>
    </ligand>
</feature>
<dbReference type="InterPro" id="IPR005668">
    <property type="entry name" value="IPM_Synthase"/>
</dbReference>
<dbReference type="PROSITE" id="PS00816">
    <property type="entry name" value="AIPM_HOMOCIT_SYNTH_2"/>
    <property type="match status" value="1"/>
</dbReference>
<keyword evidence="7 10" id="KW-0808">Transferase</keyword>
<accession>A0A369LH14</accession>
<feature type="region of interest" description="Regulatory domain" evidence="10">
    <location>
        <begin position="441"/>
        <end position="554"/>
    </location>
</feature>
<comment type="subunit">
    <text evidence="10">Homodimer.</text>
</comment>
<evidence type="ECO:0000256" key="7">
    <source>
        <dbReference type="ARBA" id="ARBA00022679"/>
    </source>
</evidence>
<evidence type="ECO:0000313" key="12">
    <source>
        <dbReference type="EMBL" id="RDB58474.1"/>
    </source>
</evidence>
<organism evidence="12 13">
    <name type="scientific">Slackia isoflavoniconvertens</name>
    <dbReference type="NCBI Taxonomy" id="572010"/>
    <lineage>
        <taxon>Bacteria</taxon>
        <taxon>Bacillati</taxon>
        <taxon>Actinomycetota</taxon>
        <taxon>Coriobacteriia</taxon>
        <taxon>Eggerthellales</taxon>
        <taxon>Eggerthellaceae</taxon>
        <taxon>Slackia</taxon>
    </lineage>
</organism>
<feature type="binding site" evidence="10">
    <location>
        <position position="245"/>
    </location>
    <ligand>
        <name>Mg(2+)</name>
        <dbReference type="ChEBI" id="CHEBI:18420"/>
    </ligand>
</feature>
<evidence type="ECO:0000313" key="13">
    <source>
        <dbReference type="Proteomes" id="UP000253975"/>
    </source>
</evidence>
<feature type="binding site" evidence="10">
    <location>
        <position position="40"/>
    </location>
    <ligand>
        <name>Mg(2+)</name>
        <dbReference type="ChEBI" id="CHEBI:18420"/>
    </ligand>
</feature>
<dbReference type="GO" id="GO:0000287">
    <property type="term" value="F:magnesium ion binding"/>
    <property type="evidence" value="ECO:0007669"/>
    <property type="project" value="UniProtKB-UniRule"/>
</dbReference>
<dbReference type="SUPFAM" id="SSF110921">
    <property type="entry name" value="2-isopropylmalate synthase LeuA, allosteric (dimerisation) domain"/>
    <property type="match status" value="1"/>
</dbReference>
<comment type="subcellular location">
    <subcellularLocation>
        <location evidence="10">Cytoplasm</location>
    </subcellularLocation>
</comment>
<comment type="caution">
    <text evidence="12">The sequence shown here is derived from an EMBL/GenBank/DDBJ whole genome shotgun (WGS) entry which is preliminary data.</text>
</comment>
<comment type="pathway">
    <text evidence="2 10">Amino-acid biosynthesis; L-leucine biosynthesis; L-leucine from 3-methyl-2-oxobutanoate: step 1/4.</text>
</comment>
<name>A0A369LH14_9ACTN</name>
<dbReference type="InterPro" id="IPR013709">
    <property type="entry name" value="2-isopropylmalate_synth_dimer"/>
</dbReference>
<dbReference type="UniPathway" id="UPA00048">
    <property type="reaction ID" value="UER00070"/>
</dbReference>
<keyword evidence="9 10" id="KW-0100">Branched-chain amino acid biosynthesis</keyword>
<dbReference type="GO" id="GO:0009098">
    <property type="term" value="P:L-leucine biosynthetic process"/>
    <property type="evidence" value="ECO:0007669"/>
    <property type="project" value="UniProtKB-UniRule"/>
</dbReference>
<comment type="catalytic activity">
    <reaction evidence="1 10">
        <text>3-methyl-2-oxobutanoate + acetyl-CoA + H2O = (2S)-2-isopropylmalate + CoA + H(+)</text>
        <dbReference type="Rhea" id="RHEA:21524"/>
        <dbReference type="ChEBI" id="CHEBI:1178"/>
        <dbReference type="ChEBI" id="CHEBI:11851"/>
        <dbReference type="ChEBI" id="CHEBI:15377"/>
        <dbReference type="ChEBI" id="CHEBI:15378"/>
        <dbReference type="ChEBI" id="CHEBI:57287"/>
        <dbReference type="ChEBI" id="CHEBI:57288"/>
        <dbReference type="EC" id="2.3.3.13"/>
    </reaction>
</comment>
<dbReference type="InterPro" id="IPR000891">
    <property type="entry name" value="PYR_CT"/>
</dbReference>
<evidence type="ECO:0000259" key="11">
    <source>
        <dbReference type="PROSITE" id="PS50991"/>
    </source>
</evidence>
<evidence type="ECO:0000256" key="2">
    <source>
        <dbReference type="ARBA" id="ARBA00004689"/>
    </source>
</evidence>
<keyword evidence="8 10" id="KW-0479">Metal-binding</keyword>
<protein>
    <recommendedName>
        <fullName evidence="4 10">2-isopropylmalate synthase</fullName>
        <ecNumber evidence="4 10">2.3.3.13</ecNumber>
    </recommendedName>
    <alternativeName>
        <fullName evidence="10">Alpha-IPM synthase</fullName>
    </alternativeName>
    <alternativeName>
        <fullName evidence="10">Alpha-isopropylmalate synthase</fullName>
    </alternativeName>
</protein>
<feature type="domain" description="Pyruvate carboxyltransferase" evidence="11">
    <location>
        <begin position="31"/>
        <end position="306"/>
    </location>
</feature>
<dbReference type="NCBIfam" id="NF002991">
    <property type="entry name" value="PRK03739.1"/>
    <property type="match status" value="1"/>
</dbReference>
<dbReference type="InterPro" id="IPR036230">
    <property type="entry name" value="LeuA_allosteric_dom_sf"/>
</dbReference>
<keyword evidence="10" id="KW-0963">Cytoplasm</keyword>
<dbReference type="Gene3D" id="3.30.160.270">
    <property type="match status" value="1"/>
</dbReference>
<reference evidence="12 13" key="1">
    <citation type="journal article" date="2018" name="Elife">
        <title>Discovery and characterization of a prevalent human gut bacterial enzyme sufficient for the inactivation of a family of plant toxins.</title>
        <authorList>
            <person name="Koppel N."/>
            <person name="Bisanz J.E."/>
            <person name="Pandelia M.E."/>
            <person name="Turnbaugh P.J."/>
            <person name="Balskus E.P."/>
        </authorList>
    </citation>
    <scope>NUCLEOTIDE SEQUENCE [LARGE SCALE GENOMIC DNA]</scope>
    <source>
        <strain evidence="12 13">OB21 GAM31</strain>
    </source>
</reference>
<dbReference type="AlphaFoldDB" id="A0A369LH14"/>
<evidence type="ECO:0000256" key="8">
    <source>
        <dbReference type="ARBA" id="ARBA00022723"/>
    </source>
</evidence>
<comment type="cofactor">
    <cofactor evidence="10">
        <name>Mg(2+)</name>
        <dbReference type="ChEBI" id="CHEBI:18420"/>
    </cofactor>
</comment>
<feature type="binding site" evidence="10">
    <location>
        <position position="247"/>
    </location>
    <ligand>
        <name>Mg(2+)</name>
        <dbReference type="ChEBI" id="CHEBI:18420"/>
    </ligand>
</feature>
<comment type="similarity">
    <text evidence="3 10">Belongs to the alpha-IPM synthase/homocitrate synthase family. LeuA type 2 subfamily.</text>
</comment>
<dbReference type="SMART" id="SM00917">
    <property type="entry name" value="LeuA_dimer"/>
    <property type="match status" value="1"/>
</dbReference>
<sequence>MPNHVKYQRGYFMPPEPCFDWAKKEYIEKAPKWVSVDLRDGNQALIIPMSLEQKLEYFKKLVEIGFKEIEIGFPAASETEFELARTLIENGMIPEDVTIQVLTQAREHIIKKTFDALEGCKTPVIIHVYNSTSLAQREQVFKRDKEQIKEIALTGAKLLKELTDEAGHDNYRFEYSPESFTGTEPEYALEVCNAVLDVWQPTPDRKAIINLPATVEMSLPHVFAQQVEYMSKNLKYRDAVELSLHCHNDRGTGVAETELGILAGADRVEGTLFGNGERTGNTDLITVAMNMFAHGVDPQLNFANMPELVELYERVTNMKVEPRRPYAGQLVFAAFSGSHQDAIAKGLKWREEHDPEHWTTPYLPIDPTDVGRHYETDVIRINSQSGKGGIGYILEQNFGYVLPPKMREELSYASKDVSDHTHAELSPEEVNRIFHENYVNHEGRIELMDFHFTHAENNKAFKAFVTVKIDGDEQDVIGNGNGRLDSVCNAMEKLGLKAHIASYSEHAMTGGSDSSAMAYVGVEDPDGKIVWGAGEHHDIITASIKGLISALNRM</sequence>
<dbReference type="CDD" id="cd07942">
    <property type="entry name" value="DRE_TIM_LeuA"/>
    <property type="match status" value="1"/>
</dbReference>
<dbReference type="PANTHER" id="PTHR46911">
    <property type="match status" value="1"/>
</dbReference>
<evidence type="ECO:0000256" key="10">
    <source>
        <dbReference type="HAMAP-Rule" id="MF_00572"/>
    </source>
</evidence>
<dbReference type="Pfam" id="PF22615">
    <property type="entry name" value="IPMS_D2"/>
    <property type="match status" value="1"/>
</dbReference>
<dbReference type="PROSITE" id="PS00815">
    <property type="entry name" value="AIPM_HOMOCIT_SYNTH_1"/>
    <property type="match status" value="1"/>
</dbReference>
<dbReference type="EMBL" id="PPTO01000008">
    <property type="protein sequence ID" value="RDB58474.1"/>
    <property type="molecule type" value="Genomic_DNA"/>
</dbReference>
<dbReference type="InterPro" id="IPR039371">
    <property type="entry name" value="LeuA_N_DRE-TIM"/>
</dbReference>
<dbReference type="GO" id="GO:0005737">
    <property type="term" value="C:cytoplasm"/>
    <property type="evidence" value="ECO:0007669"/>
    <property type="project" value="UniProtKB-SubCell"/>
</dbReference>
<dbReference type="GO" id="GO:0003852">
    <property type="term" value="F:2-isopropylmalate synthase activity"/>
    <property type="evidence" value="ECO:0007669"/>
    <property type="project" value="UniProtKB-UniRule"/>
</dbReference>